<feature type="region of interest" description="Disordered" evidence="1">
    <location>
        <begin position="76"/>
        <end position="123"/>
    </location>
</feature>
<proteinExistence type="predicted"/>
<feature type="region of interest" description="Disordered" evidence="1">
    <location>
        <begin position="180"/>
        <end position="204"/>
    </location>
</feature>
<dbReference type="OrthoDB" id="435799at2759"/>
<evidence type="ECO:0000313" key="2">
    <source>
        <dbReference type="EMBL" id="ETV72020.1"/>
    </source>
</evidence>
<sequence>MGVQADHVQRSSDGYEKPAEYPLGISHACVVVQVCGCLRRHGQLARRTAARSRQHTSFWFCMLANYQHTIGNPSETVPRWLADSQGGGGHGQDSDEGAGSVAGLSDPQAHVVHTPSDQQTLDRRDRAHVFDLIEKQVGFADLDSIGVYDTMQSDFHGDATSQVVSLVVLLGQRKDHARIVESSQSAAGQSSRHLPPTLSEGHGHLDQVRTLKRLPHETNMEASV</sequence>
<feature type="compositionally biased region" description="Polar residues" evidence="1">
    <location>
        <begin position="181"/>
        <end position="192"/>
    </location>
</feature>
<dbReference type="GeneID" id="20814820"/>
<organism evidence="2">
    <name type="scientific">Aphanomyces astaci</name>
    <name type="common">Crayfish plague agent</name>
    <dbReference type="NCBI Taxonomy" id="112090"/>
    <lineage>
        <taxon>Eukaryota</taxon>
        <taxon>Sar</taxon>
        <taxon>Stramenopiles</taxon>
        <taxon>Oomycota</taxon>
        <taxon>Saprolegniomycetes</taxon>
        <taxon>Saprolegniales</taxon>
        <taxon>Verrucalvaceae</taxon>
        <taxon>Aphanomyces</taxon>
    </lineage>
</organism>
<gene>
    <name evidence="2" type="ORF">H257_12824</name>
</gene>
<dbReference type="EMBL" id="KI913156">
    <property type="protein sequence ID" value="ETV72020.1"/>
    <property type="molecule type" value="Genomic_DNA"/>
</dbReference>
<dbReference type="AlphaFoldDB" id="W4FWX0"/>
<accession>W4FWX0</accession>
<evidence type="ECO:0000256" key="1">
    <source>
        <dbReference type="SAM" id="MobiDB-lite"/>
    </source>
</evidence>
<dbReference type="VEuPathDB" id="FungiDB:H257_12824"/>
<dbReference type="RefSeq" id="XP_009838463.1">
    <property type="nucleotide sequence ID" value="XM_009840161.1"/>
</dbReference>
<name>W4FWX0_APHAT</name>
<reference evidence="2" key="1">
    <citation type="submission" date="2013-12" db="EMBL/GenBank/DDBJ databases">
        <title>The Genome Sequence of Aphanomyces astaci APO3.</title>
        <authorList>
            <consortium name="The Broad Institute Genomics Platform"/>
            <person name="Russ C."/>
            <person name="Tyler B."/>
            <person name="van West P."/>
            <person name="Dieguez-Uribeondo J."/>
            <person name="Young S.K."/>
            <person name="Zeng Q."/>
            <person name="Gargeya S."/>
            <person name="Fitzgerald M."/>
            <person name="Abouelleil A."/>
            <person name="Alvarado L."/>
            <person name="Chapman S.B."/>
            <person name="Gainer-Dewar J."/>
            <person name="Goldberg J."/>
            <person name="Griggs A."/>
            <person name="Gujja S."/>
            <person name="Hansen M."/>
            <person name="Howarth C."/>
            <person name="Imamovic A."/>
            <person name="Ireland A."/>
            <person name="Larimer J."/>
            <person name="McCowan C."/>
            <person name="Murphy C."/>
            <person name="Pearson M."/>
            <person name="Poon T.W."/>
            <person name="Priest M."/>
            <person name="Roberts A."/>
            <person name="Saif S."/>
            <person name="Shea T."/>
            <person name="Sykes S."/>
            <person name="Wortman J."/>
            <person name="Nusbaum C."/>
            <person name="Birren B."/>
        </authorList>
    </citation>
    <scope>NUCLEOTIDE SEQUENCE [LARGE SCALE GENOMIC DNA]</scope>
    <source>
        <strain evidence="2">APO3</strain>
    </source>
</reference>
<protein>
    <submittedName>
        <fullName evidence="2">Uncharacterized protein</fullName>
    </submittedName>
</protein>